<evidence type="ECO:0000313" key="1">
    <source>
        <dbReference type="EMBL" id="KXB08931.1"/>
    </source>
</evidence>
<accession>A0A133VR90</accession>
<keyword evidence="2" id="KW-1185">Reference proteome</keyword>
<sequence length="78" mass="9094">MTSITDKINFYLQEKDKSGVNMRKILDEFEKAKNEKEFDVIYNEMGKDSTEIGKLFKGLNDTAKKTLMDKINKIKDNL</sequence>
<proteinExistence type="predicted"/>
<reference evidence="1 2" key="1">
    <citation type="journal article" date="2016" name="Sci. Rep.">
        <title>Metabolic traits of an uncultured archaeal lineage -MSBL1- from brine pools of the Red Sea.</title>
        <authorList>
            <person name="Mwirichia R."/>
            <person name="Alam I."/>
            <person name="Rashid M."/>
            <person name="Vinu M."/>
            <person name="Ba-Alawi W."/>
            <person name="Anthony Kamau A."/>
            <person name="Kamanda Ngugi D."/>
            <person name="Goker M."/>
            <person name="Klenk H.P."/>
            <person name="Bajic V."/>
            <person name="Stingl U."/>
        </authorList>
    </citation>
    <scope>NUCLEOTIDE SEQUENCE [LARGE SCALE GENOMIC DNA]</scope>
    <source>
        <strain evidence="1">SCGC-AAA385M02</strain>
    </source>
</reference>
<dbReference type="EMBL" id="LHYL01000002">
    <property type="protein sequence ID" value="KXB08931.1"/>
    <property type="molecule type" value="Genomic_DNA"/>
</dbReference>
<name>A0A133VR90_9EURY</name>
<organism evidence="1 2">
    <name type="scientific">candidate division MSBL1 archaeon SCGC-AAA385M02</name>
    <dbReference type="NCBI Taxonomy" id="1698287"/>
    <lineage>
        <taxon>Archaea</taxon>
        <taxon>Methanobacteriati</taxon>
        <taxon>Methanobacteriota</taxon>
        <taxon>candidate division MSBL1</taxon>
    </lineage>
</organism>
<gene>
    <name evidence="1" type="ORF">AKJ59_00255</name>
</gene>
<protein>
    <submittedName>
        <fullName evidence="1">Uncharacterized protein</fullName>
    </submittedName>
</protein>
<comment type="caution">
    <text evidence="1">The sequence shown here is derived from an EMBL/GenBank/DDBJ whole genome shotgun (WGS) entry which is preliminary data.</text>
</comment>
<evidence type="ECO:0000313" key="2">
    <source>
        <dbReference type="Proteomes" id="UP000070248"/>
    </source>
</evidence>
<dbReference type="AlphaFoldDB" id="A0A133VR90"/>
<dbReference type="Proteomes" id="UP000070248">
    <property type="component" value="Unassembled WGS sequence"/>
</dbReference>